<dbReference type="InterPro" id="IPR036983">
    <property type="entry name" value="AIM24_sf"/>
</dbReference>
<dbReference type="AlphaFoldDB" id="A0A561E6P7"/>
<dbReference type="Proteomes" id="UP000318297">
    <property type="component" value="Unassembled WGS sequence"/>
</dbReference>
<dbReference type="Pfam" id="PF01987">
    <property type="entry name" value="AIM24"/>
    <property type="match status" value="1"/>
</dbReference>
<dbReference type="RefSeq" id="WP_145224452.1">
    <property type="nucleotide sequence ID" value="NZ_VIVQ01000001.1"/>
</dbReference>
<reference evidence="1 2" key="1">
    <citation type="submission" date="2019-06" db="EMBL/GenBank/DDBJ databases">
        <title>Sequencing the genomes of 1000 actinobacteria strains.</title>
        <authorList>
            <person name="Klenk H.-P."/>
        </authorList>
    </citation>
    <scope>NUCLEOTIDE SEQUENCE [LARGE SCALE GENOMIC DNA]</scope>
    <source>
        <strain evidence="1 2">DSM 19560</strain>
    </source>
</reference>
<dbReference type="InterPro" id="IPR002838">
    <property type="entry name" value="AIM24"/>
</dbReference>
<dbReference type="InterPro" id="IPR016031">
    <property type="entry name" value="Trp_RNA-bd_attenuator-like_dom"/>
</dbReference>
<evidence type="ECO:0000313" key="2">
    <source>
        <dbReference type="Proteomes" id="UP000318297"/>
    </source>
</evidence>
<protein>
    <submittedName>
        <fullName evidence="1">Uncharacterized protein (AIM24 family)</fullName>
    </submittedName>
</protein>
<accession>A0A561E6P7</accession>
<dbReference type="EMBL" id="VIVQ01000001">
    <property type="protein sequence ID" value="TWE11298.1"/>
    <property type="molecule type" value="Genomic_DNA"/>
</dbReference>
<dbReference type="SUPFAM" id="SSF51219">
    <property type="entry name" value="TRAP-like"/>
    <property type="match status" value="1"/>
</dbReference>
<comment type="caution">
    <text evidence="1">The sequence shown here is derived from an EMBL/GenBank/DDBJ whole genome shotgun (WGS) entry which is preliminary data.</text>
</comment>
<proteinExistence type="predicted"/>
<evidence type="ECO:0000313" key="1">
    <source>
        <dbReference type="EMBL" id="TWE11298.1"/>
    </source>
</evidence>
<dbReference type="OrthoDB" id="6048299at2"/>
<dbReference type="Gene3D" id="3.60.160.10">
    <property type="entry name" value="Mitochondrial biogenesis AIM24"/>
    <property type="match status" value="1"/>
</dbReference>
<name>A0A561E6P7_9MICO</name>
<sequence>MTTTAPATYVCPYCRVTTDGMDRTCPHCGAPVDVALRRTSGGWIEQPPIRDMARLQFNRSTCQISGSYVPVAEMRLDQADSVYFSHHVLLHADPQVALEAMKMSGGWNRMMAGMPLIMMTAKGPGFVAFSHQHPGETLAIPLQHGQAVDVAEHKFLVGTTNISYGWHDPNVWYETADSDGKDQEIHRPIGYSIDRFTAQEGPGLLLLHAPGNVMVRDLAVGEKVLIQPSAFIWKDPKVNLFLHFEYPGGTTWFSNNARWESKNVWLKLSGPGRVAMSSVFERPEVVGRVRRSSPASNRRW</sequence>
<gene>
    <name evidence="1" type="ORF">BKA23_0060</name>
</gene>
<organism evidence="1 2">
    <name type="scientific">Rudaeicoccus suwonensis</name>
    <dbReference type="NCBI Taxonomy" id="657409"/>
    <lineage>
        <taxon>Bacteria</taxon>
        <taxon>Bacillati</taxon>
        <taxon>Actinomycetota</taxon>
        <taxon>Actinomycetes</taxon>
        <taxon>Micrococcales</taxon>
        <taxon>Dermacoccaceae</taxon>
        <taxon>Rudaeicoccus</taxon>
    </lineage>
</organism>
<keyword evidence="2" id="KW-1185">Reference proteome</keyword>